<accession>A0AAW5BBI0</accession>
<name>A0AAW5BBI0_PHOVU</name>
<proteinExistence type="predicted"/>
<dbReference type="AlphaFoldDB" id="A0AAW5BBI0"/>
<evidence type="ECO:0000313" key="2">
    <source>
        <dbReference type="Proteomes" id="UP001200843"/>
    </source>
</evidence>
<sequence>MGKESRRIWKVKLTRGDGTVCRWTFVCTLNHARDLIKGYVQSCVYDCSWTMTDGEMMIEGKSEIHENGRDEKLSWSRKEMPMLKDNGKPSVTTRKALRDGWRCGKTHGSVWFLRQGSIPWAPSDIDTKMSDS</sequence>
<reference evidence="1" key="1">
    <citation type="submission" date="2022-01" db="EMBL/GenBank/DDBJ databases">
        <title>Collection of gut derived symbiotic bacterial strains cultured from healthy donors.</title>
        <authorList>
            <person name="Lin H."/>
            <person name="Kohout C."/>
            <person name="Waligurski E."/>
            <person name="Pamer E.G."/>
        </authorList>
    </citation>
    <scope>NUCLEOTIDE SEQUENCE</scope>
    <source>
        <strain evidence="1">DFI.6.72</strain>
    </source>
</reference>
<comment type="caution">
    <text evidence="1">The sequence shown here is derived from an EMBL/GenBank/DDBJ whole genome shotgun (WGS) entry which is preliminary data.</text>
</comment>
<dbReference type="Proteomes" id="UP001200843">
    <property type="component" value="Unassembled WGS sequence"/>
</dbReference>
<dbReference type="RefSeq" id="WP_227204525.1">
    <property type="nucleotide sequence ID" value="NZ_JAJCKB010000012.1"/>
</dbReference>
<dbReference type="EMBL" id="JAKNGO010000001">
    <property type="protein sequence ID" value="MCG4687138.1"/>
    <property type="molecule type" value="Genomic_DNA"/>
</dbReference>
<organism evidence="1 2">
    <name type="scientific">Phocaeicola vulgatus</name>
    <name type="common">Bacteroides vulgatus</name>
    <dbReference type="NCBI Taxonomy" id="821"/>
    <lineage>
        <taxon>Bacteria</taxon>
        <taxon>Pseudomonadati</taxon>
        <taxon>Bacteroidota</taxon>
        <taxon>Bacteroidia</taxon>
        <taxon>Bacteroidales</taxon>
        <taxon>Bacteroidaceae</taxon>
        <taxon>Phocaeicola</taxon>
    </lineage>
</organism>
<gene>
    <name evidence="1" type="ORF">L0N01_00760</name>
</gene>
<evidence type="ECO:0000313" key="1">
    <source>
        <dbReference type="EMBL" id="MCG4687138.1"/>
    </source>
</evidence>
<protein>
    <submittedName>
        <fullName evidence="1">Uncharacterized protein</fullName>
    </submittedName>
</protein>